<gene>
    <name evidence="1" type="ORF">TEOVI_000686700</name>
</gene>
<evidence type="ECO:0008006" key="3">
    <source>
        <dbReference type="Google" id="ProtNLM"/>
    </source>
</evidence>
<dbReference type="RefSeq" id="XP_067078583.1">
    <property type="nucleotide sequence ID" value="XM_067222482.1"/>
</dbReference>
<sequence length="328" mass="35697">MQRRLQCCLMRVARLHSAALMHNTNGWLMISCRTVHITESEAQSLVHLSEALFSDEANALGVCLPDTSLNLDGESGEGDLYTETLTTEKYMDVLVSSPTQIDTRGNVSASSTDLMMPLTQAVQELKLCQQREDQRAISAALSTAMCALMGSSSSPSSAAAAELLLAGADLKAIISDGTIRHMCIEDKCMSRCDFSTLSLLSVQANRVDFSRSLFYAAAFHNCVFRNCSFEGCVLKELRCLGDVCFDGCSFCFANISLRIPHEKPRRISVSSAATEGVGRYSAEHAVIFNRCDFDLCDFDGCDTLPASCFTNCTNTHLAAKFSSCVRTS</sequence>
<dbReference type="PROSITE" id="PS51257">
    <property type="entry name" value="PROKAR_LIPOPROTEIN"/>
    <property type="match status" value="1"/>
</dbReference>
<dbReference type="VEuPathDB" id="TriTrypDB:TEOVI_000686700"/>
<dbReference type="EMBL" id="CZPT02000704">
    <property type="protein sequence ID" value="SCU67239.1"/>
    <property type="molecule type" value="Genomic_DNA"/>
</dbReference>
<organism evidence="1 2">
    <name type="scientific">Trypanosoma equiperdum</name>
    <dbReference type="NCBI Taxonomy" id="5694"/>
    <lineage>
        <taxon>Eukaryota</taxon>
        <taxon>Discoba</taxon>
        <taxon>Euglenozoa</taxon>
        <taxon>Kinetoplastea</taxon>
        <taxon>Metakinetoplastina</taxon>
        <taxon>Trypanosomatida</taxon>
        <taxon>Trypanosomatidae</taxon>
        <taxon>Trypanosoma</taxon>
    </lineage>
</organism>
<keyword evidence="2" id="KW-1185">Reference proteome</keyword>
<dbReference type="AlphaFoldDB" id="A0A1G4I5X0"/>
<protein>
    <recommendedName>
        <fullName evidence="3">Pentapeptide repeats (8 copies)</fullName>
    </recommendedName>
</protein>
<evidence type="ECO:0000313" key="2">
    <source>
        <dbReference type="Proteomes" id="UP000195570"/>
    </source>
</evidence>
<accession>A0A1G4I5X0</accession>
<comment type="caution">
    <text evidence="1">The sequence shown here is derived from an EMBL/GenBank/DDBJ whole genome shotgun (WGS) entry which is preliminary data.</text>
</comment>
<name>A0A1G4I5X0_TRYEQ</name>
<reference evidence="1" key="1">
    <citation type="submission" date="2016-09" db="EMBL/GenBank/DDBJ databases">
        <authorList>
            <person name="Hebert L."/>
            <person name="Moumen B."/>
        </authorList>
    </citation>
    <scope>NUCLEOTIDE SEQUENCE [LARGE SCALE GENOMIC DNA]</scope>
    <source>
        <strain evidence="1">OVI</strain>
    </source>
</reference>
<proteinExistence type="predicted"/>
<dbReference type="SUPFAM" id="SSF141571">
    <property type="entry name" value="Pentapeptide repeat-like"/>
    <property type="match status" value="1"/>
</dbReference>
<evidence type="ECO:0000313" key="1">
    <source>
        <dbReference type="EMBL" id="SCU67239.1"/>
    </source>
</evidence>
<dbReference type="GeneID" id="92380801"/>
<dbReference type="Proteomes" id="UP000195570">
    <property type="component" value="Unassembled WGS sequence"/>
</dbReference>
<dbReference type="Gene3D" id="2.160.20.80">
    <property type="entry name" value="E3 ubiquitin-protein ligase SopA"/>
    <property type="match status" value="1"/>
</dbReference>